<evidence type="ECO:0000256" key="1">
    <source>
        <dbReference type="SAM" id="MobiDB-lite"/>
    </source>
</evidence>
<dbReference type="Pfam" id="PF18915">
    <property type="entry name" value="DUF5667"/>
    <property type="match status" value="1"/>
</dbReference>
<name>A0ABY7AYZ6_9PSEU</name>
<keyword evidence="2" id="KW-0472">Membrane</keyword>
<feature type="transmembrane region" description="Helical" evidence="2">
    <location>
        <begin position="54"/>
        <end position="77"/>
    </location>
</feature>
<feature type="compositionally biased region" description="Pro residues" evidence="1">
    <location>
        <begin position="295"/>
        <end position="304"/>
    </location>
</feature>
<feature type="region of interest" description="Disordered" evidence="1">
    <location>
        <begin position="237"/>
        <end position="335"/>
    </location>
</feature>
<sequence length="335" mass="34675">MPGWSARELEVISGLRQLGAAAAPDAEARRRIRSEILAGLAEPERRAPGRRRRLLAEVLAAAVALVIVLGSVGFLLARDALPGDPLYTIKRAGETAELGLSFGDAARARKHLDFAANRLDELAALGRADPAPYRAALADFQREATTGTAQFTVVAVQGDRQDLDRLHAWAQQQNGKLAAAEGTIPAGAYGQFTSSAELIARIDSRAQLLLARLDCFGITSGETDDLGAIPDRGPCLPPVQAIKAAPPPLAPPATPGTETAPAEPPNSLSTQESTPGPIAKTSDLPPSDGLAAPTAFPPPIPAPSSPRSTTTTSPPPMPVISVPPLFPGLPGLGIG</sequence>
<evidence type="ECO:0000313" key="4">
    <source>
        <dbReference type="EMBL" id="WAL65254.1"/>
    </source>
</evidence>
<reference evidence="4" key="1">
    <citation type="submission" date="2022-11" db="EMBL/GenBank/DDBJ databases">
        <authorList>
            <person name="Mo P."/>
        </authorList>
    </citation>
    <scope>NUCLEOTIDE SEQUENCE</scope>
    <source>
        <strain evidence="4">HUAS 11-8</strain>
    </source>
</reference>
<evidence type="ECO:0000313" key="5">
    <source>
        <dbReference type="Proteomes" id="UP001163203"/>
    </source>
</evidence>
<gene>
    <name evidence="4" type="ORF">ORV05_30835</name>
</gene>
<proteinExistence type="predicted"/>
<keyword evidence="5" id="KW-1185">Reference proteome</keyword>
<organism evidence="4 5">
    <name type="scientific">Amycolatopsis cynarae</name>
    <dbReference type="NCBI Taxonomy" id="2995223"/>
    <lineage>
        <taxon>Bacteria</taxon>
        <taxon>Bacillati</taxon>
        <taxon>Actinomycetota</taxon>
        <taxon>Actinomycetes</taxon>
        <taxon>Pseudonocardiales</taxon>
        <taxon>Pseudonocardiaceae</taxon>
        <taxon>Amycolatopsis</taxon>
    </lineage>
</organism>
<evidence type="ECO:0000259" key="3">
    <source>
        <dbReference type="Pfam" id="PF18915"/>
    </source>
</evidence>
<dbReference type="InterPro" id="IPR043725">
    <property type="entry name" value="DUF5667"/>
</dbReference>
<dbReference type="EMBL" id="CP113836">
    <property type="protein sequence ID" value="WAL65254.1"/>
    <property type="molecule type" value="Genomic_DNA"/>
</dbReference>
<accession>A0ABY7AYZ6</accession>
<dbReference type="Proteomes" id="UP001163203">
    <property type="component" value="Chromosome"/>
</dbReference>
<dbReference type="RefSeq" id="WP_268755421.1">
    <property type="nucleotide sequence ID" value="NZ_CP113836.1"/>
</dbReference>
<keyword evidence="2" id="KW-1133">Transmembrane helix</keyword>
<keyword evidence="2" id="KW-0812">Transmembrane</keyword>
<evidence type="ECO:0000256" key="2">
    <source>
        <dbReference type="SAM" id="Phobius"/>
    </source>
</evidence>
<feature type="domain" description="DUF5667" evidence="3">
    <location>
        <begin position="80"/>
        <end position="151"/>
    </location>
</feature>
<feature type="compositionally biased region" description="Pro residues" evidence="1">
    <location>
        <begin position="245"/>
        <end position="254"/>
    </location>
</feature>
<protein>
    <submittedName>
        <fullName evidence="4">DUF5667 domain-containing protein</fullName>
    </submittedName>
</protein>